<accession>A0A9D2A2P0</accession>
<dbReference type="PANTHER" id="PTHR42756">
    <property type="entry name" value="TRANSCRIPTIONAL REGULATOR, MARR"/>
    <property type="match status" value="1"/>
</dbReference>
<dbReference type="PANTHER" id="PTHR42756:SF1">
    <property type="entry name" value="TRANSCRIPTIONAL REPRESSOR OF EMRAB OPERON"/>
    <property type="match status" value="1"/>
</dbReference>
<evidence type="ECO:0000256" key="1">
    <source>
        <dbReference type="ARBA" id="ARBA00023015"/>
    </source>
</evidence>
<dbReference type="InterPro" id="IPR000835">
    <property type="entry name" value="HTH_MarR-typ"/>
</dbReference>
<organism evidence="5 6">
    <name type="scientific">Candidatus Bacteroides merdipullorum</name>
    <dbReference type="NCBI Taxonomy" id="2838474"/>
    <lineage>
        <taxon>Bacteria</taxon>
        <taxon>Pseudomonadati</taxon>
        <taxon>Bacteroidota</taxon>
        <taxon>Bacteroidia</taxon>
        <taxon>Bacteroidales</taxon>
        <taxon>Bacteroidaceae</taxon>
        <taxon>Bacteroides</taxon>
    </lineage>
</organism>
<dbReference type="SUPFAM" id="SSF46785">
    <property type="entry name" value="Winged helix' DNA-binding domain"/>
    <property type="match status" value="1"/>
</dbReference>
<dbReference type="GO" id="GO:0003677">
    <property type="term" value="F:DNA binding"/>
    <property type="evidence" value="ECO:0007669"/>
    <property type="project" value="UniProtKB-KW"/>
</dbReference>
<keyword evidence="3" id="KW-0804">Transcription</keyword>
<dbReference type="SMART" id="SM00347">
    <property type="entry name" value="HTH_MARR"/>
    <property type="match status" value="1"/>
</dbReference>
<evidence type="ECO:0000256" key="2">
    <source>
        <dbReference type="ARBA" id="ARBA00023125"/>
    </source>
</evidence>
<gene>
    <name evidence="5" type="ORF">H9819_00825</name>
</gene>
<dbReference type="Gene3D" id="1.10.10.10">
    <property type="entry name" value="Winged helix-like DNA-binding domain superfamily/Winged helix DNA-binding domain"/>
    <property type="match status" value="1"/>
</dbReference>
<dbReference type="InterPro" id="IPR036390">
    <property type="entry name" value="WH_DNA-bd_sf"/>
</dbReference>
<reference evidence="5" key="1">
    <citation type="journal article" date="2021" name="PeerJ">
        <title>Extensive microbial diversity within the chicken gut microbiome revealed by metagenomics and culture.</title>
        <authorList>
            <person name="Gilroy R."/>
            <person name="Ravi A."/>
            <person name="Getino M."/>
            <person name="Pursley I."/>
            <person name="Horton D.L."/>
            <person name="Alikhan N.F."/>
            <person name="Baker D."/>
            <person name="Gharbi K."/>
            <person name="Hall N."/>
            <person name="Watson M."/>
            <person name="Adriaenssens E.M."/>
            <person name="Foster-Nyarko E."/>
            <person name="Jarju S."/>
            <person name="Secka A."/>
            <person name="Antonio M."/>
            <person name="Oren A."/>
            <person name="Chaudhuri R.R."/>
            <person name="La Ragione R."/>
            <person name="Hildebrand F."/>
            <person name="Pallen M.J."/>
        </authorList>
    </citation>
    <scope>NUCLEOTIDE SEQUENCE</scope>
    <source>
        <strain evidence="5">ChiHjej12B11-24981</strain>
    </source>
</reference>
<keyword evidence="2" id="KW-0238">DNA-binding</keyword>
<dbReference type="PROSITE" id="PS50995">
    <property type="entry name" value="HTH_MARR_2"/>
    <property type="match status" value="1"/>
</dbReference>
<dbReference type="Pfam" id="PF01047">
    <property type="entry name" value="MarR"/>
    <property type="match status" value="1"/>
</dbReference>
<name>A0A9D2A2P0_9BACE</name>
<reference evidence="5" key="2">
    <citation type="submission" date="2021-04" db="EMBL/GenBank/DDBJ databases">
        <authorList>
            <person name="Gilroy R."/>
        </authorList>
    </citation>
    <scope>NUCLEOTIDE SEQUENCE</scope>
    <source>
        <strain evidence="5">ChiHjej12B11-24981</strain>
    </source>
</reference>
<dbReference type="AlphaFoldDB" id="A0A9D2A2P0"/>
<protein>
    <submittedName>
        <fullName evidence="5">MarR family transcriptional regulator</fullName>
    </submittedName>
</protein>
<keyword evidence="1" id="KW-0805">Transcription regulation</keyword>
<dbReference type="EMBL" id="DXCK01000012">
    <property type="protein sequence ID" value="HIZ00783.1"/>
    <property type="molecule type" value="Genomic_DNA"/>
</dbReference>
<dbReference type="GO" id="GO:0003700">
    <property type="term" value="F:DNA-binding transcription factor activity"/>
    <property type="evidence" value="ECO:0007669"/>
    <property type="project" value="InterPro"/>
</dbReference>
<evidence type="ECO:0000313" key="5">
    <source>
        <dbReference type="EMBL" id="HIZ00783.1"/>
    </source>
</evidence>
<evidence type="ECO:0000259" key="4">
    <source>
        <dbReference type="PROSITE" id="PS50995"/>
    </source>
</evidence>
<feature type="domain" description="HTH marR-type" evidence="4">
    <location>
        <begin position="1"/>
        <end position="122"/>
    </location>
</feature>
<proteinExistence type="predicted"/>
<evidence type="ECO:0000256" key="3">
    <source>
        <dbReference type="ARBA" id="ARBA00023163"/>
    </source>
</evidence>
<evidence type="ECO:0000313" key="6">
    <source>
        <dbReference type="Proteomes" id="UP000824023"/>
    </source>
</evidence>
<dbReference type="InterPro" id="IPR036388">
    <property type="entry name" value="WH-like_DNA-bd_sf"/>
</dbReference>
<dbReference type="Proteomes" id="UP000824023">
    <property type="component" value="Unassembled WGS sequence"/>
</dbReference>
<dbReference type="PRINTS" id="PR00598">
    <property type="entry name" value="HTHMARR"/>
</dbReference>
<comment type="caution">
    <text evidence="5">The sequence shown here is derived from an EMBL/GenBank/DDBJ whole genome shotgun (WGS) entry which is preliminary data.</text>
</comment>
<sequence length="122" mass="13776">MEDLCKIRDLQRAIARFEAAFIQRFGLTLNEGMLLCTLLEHPCLTASELAEALGLAPSNTSKVIRSVEGKELITRLIGKEDKRQMLFTLTSEGKRSIQEIKESTHEMPEELIKALRSFSQPD</sequence>